<feature type="non-terminal residue" evidence="3">
    <location>
        <position position="1"/>
    </location>
</feature>
<dbReference type="InterPro" id="IPR028994">
    <property type="entry name" value="Integrin_alpha_N"/>
</dbReference>
<reference evidence="3 4" key="1">
    <citation type="submission" date="2017-12" db="EMBL/GenBank/DDBJ databases">
        <title>Sequencing, de novo assembly and annotation of complete genome of a new Thraustochytrid species, strain FCC1311.</title>
        <authorList>
            <person name="Sedici K."/>
            <person name="Godart F."/>
            <person name="Aiese Cigliano R."/>
            <person name="Sanseverino W."/>
            <person name="Barakat M."/>
            <person name="Ortet P."/>
            <person name="Marechal E."/>
            <person name="Cagnac O."/>
            <person name="Amato A."/>
        </authorList>
    </citation>
    <scope>NUCLEOTIDE SEQUENCE [LARGE SCALE GENOMIC DNA]</scope>
</reference>
<dbReference type="InParanoid" id="A0A2R5GW53"/>
<keyword evidence="4" id="KW-1185">Reference proteome</keyword>
<accession>A0A2R5GW53</accession>
<dbReference type="Pfam" id="PF13517">
    <property type="entry name" value="FG-GAP_3"/>
    <property type="match status" value="1"/>
</dbReference>
<comment type="caution">
    <text evidence="3">The sequence shown here is derived from an EMBL/GenBank/DDBJ whole genome shotgun (WGS) entry which is preliminary data.</text>
</comment>
<evidence type="ECO:0000256" key="1">
    <source>
        <dbReference type="ARBA" id="ARBA00022729"/>
    </source>
</evidence>
<dbReference type="EMBL" id="BEYU01000271">
    <property type="protein sequence ID" value="GBG35057.1"/>
    <property type="molecule type" value="Genomic_DNA"/>
</dbReference>
<protein>
    <submittedName>
        <fullName evidence="3">Uncharacterized protein</fullName>
    </submittedName>
</protein>
<dbReference type="OrthoDB" id="3915838at2759"/>
<dbReference type="Proteomes" id="UP000241890">
    <property type="component" value="Unassembled WGS sequence"/>
</dbReference>
<sequence>VIVFMYPGISATILSVFVYDSISYYERDADGNPDLRPLRVLQRDPTINFDSDTSRAMGVYAGVMIGVYPVGVVLLLATAINMQRNSGTEISEMHGWRGVLTTVARCVQRKYRSGLGWYACLELIRRLMLTSGFLLMLLASFRLASNYLIASSVFFLCVLLYFKPYACPDDECFEIISQVLLVALALGVNSLTGVSLITPTKTSPVVVWICSLELVAFVVTTLVGSTLAGVRDHDDVDGNASDRDPDCGEDEQPILARCHEQDGTVLTPVSGDWTCLVEENACVRPKPDCSALHREEGPNEETCGACFDGHGNATAQGPCRFQGVVQFTRTETDAFENIIQSGDVIYGGQYGVVSLLLRNGTAVLLTIDRTSTAIARYMLDRESGVFGVAESLDIGWNNNVSPSYTQWYSSGIPSSGCRSLHTFADIDGDGEPDWVIPCVEGSTNTLRFFDIPEPESNDYDNYASYTENEYSSYHNSFLNEKDDASFALGDAGVVAGENTEPVLRVQVSDLTGDGLNDLVFVLASGELHFWPNVGSPDRQKWEKGFQTSVPTQARVLDIALSDIDGDDLIDVFVLDENGVQLLLNVGRPSWPQFSAPENPERVYTIAGLPTCSESVVKECATSFLVADIFGKGHDEIFIRGKEQVWYFARTASYLASFSLVNDESIDSYLEPWGLSHCLSSASVNFVDYDIDGDPDVICTRIR</sequence>
<gene>
    <name evidence="3" type="ORF">FCC1311_112802</name>
</gene>
<keyword evidence="2" id="KW-0472">Membrane</keyword>
<evidence type="ECO:0000313" key="4">
    <source>
        <dbReference type="Proteomes" id="UP000241890"/>
    </source>
</evidence>
<feature type="transmembrane region" description="Helical" evidence="2">
    <location>
        <begin position="59"/>
        <end position="80"/>
    </location>
</feature>
<organism evidence="3 4">
    <name type="scientific">Hondaea fermentalgiana</name>
    <dbReference type="NCBI Taxonomy" id="2315210"/>
    <lineage>
        <taxon>Eukaryota</taxon>
        <taxon>Sar</taxon>
        <taxon>Stramenopiles</taxon>
        <taxon>Bigyra</taxon>
        <taxon>Labyrinthulomycetes</taxon>
        <taxon>Thraustochytrida</taxon>
        <taxon>Thraustochytriidae</taxon>
        <taxon>Hondaea</taxon>
    </lineage>
</organism>
<keyword evidence="2" id="KW-1133">Transmembrane helix</keyword>
<name>A0A2R5GW53_9STRA</name>
<feature type="transmembrane region" description="Helical" evidence="2">
    <location>
        <begin position="175"/>
        <end position="199"/>
    </location>
</feature>
<dbReference type="PANTHER" id="PTHR46580">
    <property type="entry name" value="SENSOR KINASE-RELATED"/>
    <property type="match status" value="1"/>
</dbReference>
<keyword evidence="1" id="KW-0732">Signal</keyword>
<evidence type="ECO:0000256" key="2">
    <source>
        <dbReference type="SAM" id="Phobius"/>
    </source>
</evidence>
<keyword evidence="2" id="KW-0812">Transmembrane</keyword>
<feature type="transmembrane region" description="Helical" evidence="2">
    <location>
        <begin position="144"/>
        <end position="163"/>
    </location>
</feature>
<proteinExistence type="predicted"/>
<evidence type="ECO:0000313" key="3">
    <source>
        <dbReference type="EMBL" id="GBG35057.1"/>
    </source>
</evidence>
<dbReference type="AlphaFoldDB" id="A0A2R5GW53"/>
<feature type="transmembrane region" description="Helical" evidence="2">
    <location>
        <begin position="205"/>
        <end position="223"/>
    </location>
</feature>
<dbReference type="InterPro" id="IPR013517">
    <property type="entry name" value="FG-GAP"/>
</dbReference>
<dbReference type="SUPFAM" id="SSF69318">
    <property type="entry name" value="Integrin alpha N-terminal domain"/>
    <property type="match status" value="1"/>
</dbReference>